<dbReference type="AlphaFoldDB" id="A0A1V9EYC0"/>
<dbReference type="Proteomes" id="UP000192610">
    <property type="component" value="Unassembled WGS sequence"/>
</dbReference>
<evidence type="ECO:0000256" key="1">
    <source>
        <dbReference type="PROSITE-ProRule" id="PRU00339"/>
    </source>
</evidence>
<feature type="region of interest" description="Disordered" evidence="2">
    <location>
        <begin position="535"/>
        <end position="563"/>
    </location>
</feature>
<protein>
    <submittedName>
        <fullName evidence="4">Uncharacterized protein</fullName>
    </submittedName>
</protein>
<name>A0A1V9EYC0_9BACT</name>
<dbReference type="PROSITE" id="PS50005">
    <property type="entry name" value="TPR"/>
    <property type="match status" value="2"/>
</dbReference>
<evidence type="ECO:0000313" key="5">
    <source>
        <dbReference type="Proteomes" id="UP000192610"/>
    </source>
</evidence>
<gene>
    <name evidence="4" type="ORF">A4H97_04495</name>
</gene>
<dbReference type="SUPFAM" id="SSF48452">
    <property type="entry name" value="TPR-like"/>
    <property type="match status" value="1"/>
</dbReference>
<feature type="signal peptide" evidence="3">
    <location>
        <begin position="1"/>
        <end position="21"/>
    </location>
</feature>
<organism evidence="4 5">
    <name type="scientific">Niastella yeongjuensis</name>
    <dbReference type="NCBI Taxonomy" id="354355"/>
    <lineage>
        <taxon>Bacteria</taxon>
        <taxon>Pseudomonadati</taxon>
        <taxon>Bacteroidota</taxon>
        <taxon>Chitinophagia</taxon>
        <taxon>Chitinophagales</taxon>
        <taxon>Chitinophagaceae</taxon>
        <taxon>Niastella</taxon>
    </lineage>
</organism>
<sequence>MSKRFISFVTMVVLGSNVLFAQSVEQGRKFLYYERYKSARENFEKVLAANPNNIDATYWLGQTMLEQKDSVAAKNLYQKALQTNGNAPLILVGMGEMELREGKANDARQRFETAISLTKGKDVEVFNAIGRANVDAKAGDATYAVEKLNQATQVKGFTSAETYIIMGDAYRKLIDGGNAIQSYNKALGLDPKMAAAKHKIGKIYLTQKNTELFLQNFDDALKLDAAYAPTYYELFYYWYFKDVNKAAPYLESFASNTDQGPELEYTKTDFLFASGKFAEARDKSKSLITQYGDKVAPRMYKQVAYACDTLKDLSCANQYMADYFAKQNPDDVVSADYEELANLNLQTAGQEPQAFVNLQKAVDKDTVVDNKVKYINKAAALAKKLGDRKQEANWLGVAYNLKANPTQTDLYNWGMAHYQAGNYTTADSLFCNVYQGKYPDQIYGYLWCARAIQAEDTTMQNDKFAPAQEKLAEMAMKLDSTKYKTQAIGALAALTSYYNDVKKDPKTALSYIDRILAIEPTNAFANQVKPILQKASTKPAAAPAPKKSGTGTTTSKSGAAAKK</sequence>
<comment type="caution">
    <text evidence="4">The sequence shown here is derived from an EMBL/GenBank/DDBJ whole genome shotgun (WGS) entry which is preliminary data.</text>
</comment>
<feature type="chain" id="PRO_5010691435" evidence="3">
    <location>
        <begin position="22"/>
        <end position="563"/>
    </location>
</feature>
<dbReference type="PANTHER" id="PTHR12558:SF13">
    <property type="entry name" value="CELL DIVISION CYCLE PROTEIN 27 HOMOLOG"/>
    <property type="match status" value="1"/>
</dbReference>
<keyword evidence="3" id="KW-0732">Signal</keyword>
<evidence type="ECO:0000256" key="2">
    <source>
        <dbReference type="SAM" id="MobiDB-lite"/>
    </source>
</evidence>
<proteinExistence type="predicted"/>
<dbReference type="OrthoDB" id="638548at2"/>
<dbReference type="RefSeq" id="WP_081199776.1">
    <property type="nucleotide sequence ID" value="NZ_FOCZ01000001.1"/>
</dbReference>
<dbReference type="Gene3D" id="1.25.40.10">
    <property type="entry name" value="Tetratricopeptide repeat domain"/>
    <property type="match status" value="3"/>
</dbReference>
<dbReference type="EMBL" id="LVXG01000012">
    <property type="protein sequence ID" value="OQP51079.1"/>
    <property type="molecule type" value="Genomic_DNA"/>
</dbReference>
<feature type="repeat" description="TPR" evidence="1">
    <location>
        <begin position="160"/>
        <end position="193"/>
    </location>
</feature>
<evidence type="ECO:0000256" key="3">
    <source>
        <dbReference type="SAM" id="SignalP"/>
    </source>
</evidence>
<dbReference type="PANTHER" id="PTHR12558">
    <property type="entry name" value="CELL DIVISION CYCLE 16,23,27"/>
    <property type="match status" value="1"/>
</dbReference>
<keyword evidence="1" id="KW-0802">TPR repeat</keyword>
<reference evidence="5" key="1">
    <citation type="submission" date="2016-04" db="EMBL/GenBank/DDBJ databases">
        <authorList>
            <person name="Chen L."/>
            <person name="Zhuang W."/>
            <person name="Wang G."/>
        </authorList>
    </citation>
    <scope>NUCLEOTIDE SEQUENCE [LARGE SCALE GENOMIC DNA]</scope>
    <source>
        <strain evidence="5">17621</strain>
    </source>
</reference>
<evidence type="ECO:0000313" key="4">
    <source>
        <dbReference type="EMBL" id="OQP51079.1"/>
    </source>
</evidence>
<dbReference type="SMART" id="SM00028">
    <property type="entry name" value="TPR"/>
    <property type="match status" value="5"/>
</dbReference>
<keyword evidence="5" id="KW-1185">Reference proteome</keyword>
<dbReference type="InterPro" id="IPR011990">
    <property type="entry name" value="TPR-like_helical_dom_sf"/>
</dbReference>
<dbReference type="Pfam" id="PF14559">
    <property type="entry name" value="TPR_19"/>
    <property type="match status" value="1"/>
</dbReference>
<dbReference type="Pfam" id="PF13181">
    <property type="entry name" value="TPR_8"/>
    <property type="match status" value="1"/>
</dbReference>
<accession>A0A1V9EYC0</accession>
<dbReference type="InterPro" id="IPR019734">
    <property type="entry name" value="TPR_rpt"/>
</dbReference>
<feature type="repeat" description="TPR" evidence="1">
    <location>
        <begin position="20"/>
        <end position="53"/>
    </location>
</feature>
<dbReference type="STRING" id="354355.SAMN05660816_00034"/>